<dbReference type="EnsemblPlants" id="PGSC0003DMT400085283">
    <property type="protein sequence ID" value="PGSC0003DMT400085283"/>
    <property type="gene ID" value="PGSC0003DMG400034854"/>
</dbReference>
<dbReference type="InParanoid" id="M1D960"/>
<dbReference type="Gramene" id="PGSC0003DMT400085283">
    <property type="protein sequence ID" value="PGSC0003DMT400085283"/>
    <property type="gene ID" value="PGSC0003DMG400034854"/>
</dbReference>
<reference evidence="1" key="2">
    <citation type="submission" date="2015-06" db="UniProtKB">
        <authorList>
            <consortium name="EnsemblPlants"/>
        </authorList>
    </citation>
    <scope>IDENTIFICATION</scope>
    <source>
        <strain evidence="1">DM1-3 516 R44</strain>
    </source>
</reference>
<dbReference type="Proteomes" id="UP000011115">
    <property type="component" value="Unassembled WGS sequence"/>
</dbReference>
<dbReference type="HOGENOM" id="CLU_2065670_0_0_1"/>
<proteinExistence type="predicted"/>
<evidence type="ECO:0000313" key="2">
    <source>
        <dbReference type="Proteomes" id="UP000011115"/>
    </source>
</evidence>
<dbReference type="AlphaFoldDB" id="M1D960"/>
<evidence type="ECO:0000313" key="1">
    <source>
        <dbReference type="EnsemblPlants" id="PGSC0003DMT400085283"/>
    </source>
</evidence>
<keyword evidence="2" id="KW-1185">Reference proteome</keyword>
<organism evidence="1 2">
    <name type="scientific">Solanum tuberosum</name>
    <name type="common">Potato</name>
    <dbReference type="NCBI Taxonomy" id="4113"/>
    <lineage>
        <taxon>Eukaryota</taxon>
        <taxon>Viridiplantae</taxon>
        <taxon>Streptophyta</taxon>
        <taxon>Embryophyta</taxon>
        <taxon>Tracheophyta</taxon>
        <taxon>Spermatophyta</taxon>
        <taxon>Magnoliopsida</taxon>
        <taxon>eudicotyledons</taxon>
        <taxon>Gunneridae</taxon>
        <taxon>Pentapetalae</taxon>
        <taxon>asterids</taxon>
        <taxon>lamiids</taxon>
        <taxon>Solanales</taxon>
        <taxon>Solanaceae</taxon>
        <taxon>Solanoideae</taxon>
        <taxon>Solaneae</taxon>
        <taxon>Solanum</taxon>
    </lineage>
</organism>
<sequence>MFYSNVSYEYSKIVFCEGYDGPRDNEQHGCENYNSEDYNEMNGVYDSCGDGEGREGLYVVYHCEDEGLYTSHYDYDGDVRYNTFSHRYYEFFQRNLDENGSCEIEFPSSCFSTVMPRNF</sequence>
<name>M1D960_SOLTU</name>
<reference evidence="2" key="1">
    <citation type="journal article" date="2011" name="Nature">
        <title>Genome sequence and analysis of the tuber crop potato.</title>
        <authorList>
            <consortium name="The Potato Genome Sequencing Consortium"/>
        </authorList>
    </citation>
    <scope>NUCLEOTIDE SEQUENCE [LARGE SCALE GENOMIC DNA]</scope>
    <source>
        <strain evidence="2">cv. DM1-3 516 R44</strain>
    </source>
</reference>
<accession>M1D960</accession>
<protein>
    <submittedName>
        <fullName evidence="1">Uncharacterized protein</fullName>
    </submittedName>
</protein>
<dbReference type="PaxDb" id="4113-PGSC0003DMT400085283"/>